<dbReference type="PANTHER" id="PTHR45614:SF273">
    <property type="entry name" value="MYB DOMAIN PROTEIN 100-RELATED"/>
    <property type="match status" value="1"/>
</dbReference>
<feature type="domain" description="Myb-like" evidence="4">
    <location>
        <begin position="101"/>
        <end position="147"/>
    </location>
</feature>
<dbReference type="Gene3D" id="1.10.10.60">
    <property type="entry name" value="Homeodomain-like"/>
    <property type="match status" value="1"/>
</dbReference>
<evidence type="ECO:0000313" key="6">
    <source>
        <dbReference type="EMBL" id="TVU45997.1"/>
    </source>
</evidence>
<name>A0A5J9WDL7_9POAL</name>
<evidence type="ECO:0000313" key="7">
    <source>
        <dbReference type="Proteomes" id="UP000324897"/>
    </source>
</evidence>
<dbReference type="InterPro" id="IPR009057">
    <property type="entry name" value="Homeodomain-like_sf"/>
</dbReference>
<feature type="domain" description="HTH myb-type" evidence="5">
    <location>
        <begin position="101"/>
        <end position="151"/>
    </location>
</feature>
<dbReference type="SUPFAM" id="SSF46689">
    <property type="entry name" value="Homeodomain-like"/>
    <property type="match status" value="1"/>
</dbReference>
<dbReference type="Gramene" id="TVU45997">
    <property type="protein sequence ID" value="TVU45997"/>
    <property type="gene ID" value="EJB05_05509"/>
</dbReference>
<dbReference type="GO" id="GO:0000978">
    <property type="term" value="F:RNA polymerase II cis-regulatory region sequence-specific DNA binding"/>
    <property type="evidence" value="ECO:0007669"/>
    <property type="project" value="TreeGrafter"/>
</dbReference>
<dbReference type="GO" id="GO:0000981">
    <property type="term" value="F:DNA-binding transcription factor activity, RNA polymerase II-specific"/>
    <property type="evidence" value="ECO:0007669"/>
    <property type="project" value="TreeGrafter"/>
</dbReference>
<keyword evidence="1" id="KW-0677">Repeat</keyword>
<dbReference type="PROSITE" id="PS50090">
    <property type="entry name" value="MYB_LIKE"/>
    <property type="match status" value="1"/>
</dbReference>
<dbReference type="PANTHER" id="PTHR45614">
    <property type="entry name" value="MYB PROTEIN-RELATED"/>
    <property type="match status" value="1"/>
</dbReference>
<dbReference type="Proteomes" id="UP000324897">
    <property type="component" value="Chromosome 5"/>
</dbReference>
<dbReference type="FunFam" id="1.10.10.60:FF:000010">
    <property type="entry name" value="Transcriptional activator Myb isoform A"/>
    <property type="match status" value="1"/>
</dbReference>
<dbReference type="AlphaFoldDB" id="A0A5J9WDL7"/>
<dbReference type="OrthoDB" id="2143914at2759"/>
<reference evidence="6 7" key="1">
    <citation type="journal article" date="2019" name="Sci. Rep.">
        <title>A high-quality genome of Eragrostis curvula grass provides insights into Poaceae evolution and supports new strategies to enhance forage quality.</title>
        <authorList>
            <person name="Carballo J."/>
            <person name="Santos B.A.C.M."/>
            <person name="Zappacosta D."/>
            <person name="Garbus I."/>
            <person name="Selva J.P."/>
            <person name="Gallo C.A."/>
            <person name="Diaz A."/>
            <person name="Albertini E."/>
            <person name="Caccamo M."/>
            <person name="Echenique V."/>
        </authorList>
    </citation>
    <scope>NUCLEOTIDE SEQUENCE [LARGE SCALE GENOMIC DNA]</scope>
    <source>
        <strain evidence="7">cv. Victoria</strain>
        <tissue evidence="6">Leaf</tissue>
    </source>
</reference>
<feature type="compositionally biased region" description="Basic residues" evidence="3">
    <location>
        <begin position="222"/>
        <end position="238"/>
    </location>
</feature>
<evidence type="ECO:0000259" key="5">
    <source>
        <dbReference type="PROSITE" id="PS51294"/>
    </source>
</evidence>
<feature type="compositionally biased region" description="Basic and acidic residues" evidence="3">
    <location>
        <begin position="178"/>
        <end position="204"/>
    </location>
</feature>
<evidence type="ECO:0000259" key="4">
    <source>
        <dbReference type="PROSITE" id="PS50090"/>
    </source>
</evidence>
<dbReference type="InterPro" id="IPR050560">
    <property type="entry name" value="MYB_TF"/>
</dbReference>
<protein>
    <submittedName>
        <fullName evidence="6">Uncharacterized protein</fullName>
    </submittedName>
</protein>
<organism evidence="6 7">
    <name type="scientific">Eragrostis curvula</name>
    <name type="common">weeping love grass</name>
    <dbReference type="NCBI Taxonomy" id="38414"/>
    <lineage>
        <taxon>Eukaryota</taxon>
        <taxon>Viridiplantae</taxon>
        <taxon>Streptophyta</taxon>
        <taxon>Embryophyta</taxon>
        <taxon>Tracheophyta</taxon>
        <taxon>Spermatophyta</taxon>
        <taxon>Magnoliopsida</taxon>
        <taxon>Liliopsida</taxon>
        <taxon>Poales</taxon>
        <taxon>Poaceae</taxon>
        <taxon>PACMAD clade</taxon>
        <taxon>Chloridoideae</taxon>
        <taxon>Eragrostideae</taxon>
        <taxon>Eragrostidinae</taxon>
        <taxon>Eragrostis</taxon>
    </lineage>
</organism>
<keyword evidence="7" id="KW-1185">Reference proteome</keyword>
<proteinExistence type="predicted"/>
<evidence type="ECO:0000256" key="2">
    <source>
        <dbReference type="ARBA" id="ARBA00023125"/>
    </source>
</evidence>
<dbReference type="GO" id="GO:0005634">
    <property type="term" value="C:nucleus"/>
    <property type="evidence" value="ECO:0007669"/>
    <property type="project" value="TreeGrafter"/>
</dbReference>
<feature type="compositionally biased region" description="Low complexity" evidence="3">
    <location>
        <begin position="256"/>
        <end position="266"/>
    </location>
</feature>
<gene>
    <name evidence="6" type="ORF">EJB05_05509</name>
</gene>
<keyword evidence="2" id="KW-0238">DNA-binding</keyword>
<evidence type="ECO:0000256" key="3">
    <source>
        <dbReference type="SAM" id="MobiDB-lite"/>
    </source>
</evidence>
<accession>A0A5J9WDL7</accession>
<dbReference type="SMART" id="SM00717">
    <property type="entry name" value="SANT"/>
    <property type="match status" value="1"/>
</dbReference>
<evidence type="ECO:0000256" key="1">
    <source>
        <dbReference type="ARBA" id="ARBA00022737"/>
    </source>
</evidence>
<dbReference type="InterPro" id="IPR001005">
    <property type="entry name" value="SANT/Myb"/>
</dbReference>
<sequence length="338" mass="36794">MEAESSVPMYQGVPTGAVHSGSVSQVIPAAGMISSMGSLLAGYAMAPAGLFVPGRPPASAYGGYGAGAGWNGLAMAAAGQPRAAGGGNVVERAAPPAPPHRGPWTGEEDDILKAMVKQHGNRKWAVVAQALPGRIGKQCRERWTNHLRPGIKLDARVLDCDRPSSWSKDLKWALTQEPVDRGRRQGADRSAQDVREPLVRDRRFLQGRSENAVKNHWNATRRSLKATHRTKNNKKKNAQSRQLSELEEYIRAVDPPAADEPAGADTPAPPVSPPSYNMGYGRGGQPTKLRRRPRRRRGTTRRPGWDDVPQRRRRQLVRVVFQRAPDVDSTPPTTTAAT</sequence>
<dbReference type="EMBL" id="RWGY01000004">
    <property type="protein sequence ID" value="TVU45997.1"/>
    <property type="molecule type" value="Genomic_DNA"/>
</dbReference>
<feature type="non-terminal residue" evidence="6">
    <location>
        <position position="1"/>
    </location>
</feature>
<dbReference type="Pfam" id="PF00249">
    <property type="entry name" value="Myb_DNA-binding"/>
    <property type="match status" value="1"/>
</dbReference>
<feature type="region of interest" description="Disordered" evidence="3">
    <location>
        <begin position="256"/>
        <end position="338"/>
    </location>
</feature>
<comment type="caution">
    <text evidence="6">The sequence shown here is derived from an EMBL/GenBank/DDBJ whole genome shotgun (WGS) entry which is preliminary data.</text>
</comment>
<feature type="region of interest" description="Disordered" evidence="3">
    <location>
        <begin position="177"/>
        <end position="243"/>
    </location>
</feature>
<dbReference type="InterPro" id="IPR017930">
    <property type="entry name" value="Myb_dom"/>
</dbReference>
<feature type="compositionally biased region" description="Basic residues" evidence="3">
    <location>
        <begin position="288"/>
        <end position="300"/>
    </location>
</feature>
<dbReference type="PROSITE" id="PS51294">
    <property type="entry name" value="HTH_MYB"/>
    <property type="match status" value="1"/>
</dbReference>
<dbReference type="CDD" id="cd00167">
    <property type="entry name" value="SANT"/>
    <property type="match status" value="1"/>
</dbReference>